<keyword evidence="1 4" id="KW-0328">Glycosyltransferase</keyword>
<dbReference type="PANTHER" id="PTHR22916:SF51">
    <property type="entry name" value="GLYCOSYLTRANSFERASE EPSH-RELATED"/>
    <property type="match status" value="1"/>
</dbReference>
<dbReference type="Proteomes" id="UP001198983">
    <property type="component" value="Chromosome"/>
</dbReference>
<dbReference type="EMBL" id="CP081135">
    <property type="protein sequence ID" value="UEL46378.1"/>
    <property type="molecule type" value="Genomic_DNA"/>
</dbReference>
<evidence type="ECO:0000313" key="4">
    <source>
        <dbReference type="EMBL" id="UEL46378.1"/>
    </source>
</evidence>
<evidence type="ECO:0000313" key="5">
    <source>
        <dbReference type="Proteomes" id="UP001198983"/>
    </source>
</evidence>
<sequence length="864" mass="102185">MENNSLELINYRNENYNKSLNNKLLKLASNIPDSNGSRYFEKIDKNIGIVTDEFMYNYYKDCVNLIYISSLKYKEIIENNKIDMFLFVTCWRGMEDNDWRGKRKQENILSKIIRLCRSKNIPTLFQSIEDPSNYNVFINIAKGFDYIFTTDENKIEDYKNHCNNENVYLSMFGVNPLFHNPIGIKNNKKLKEVLFAGSWMRKYPHRCKDMKKIFDGVLSSNRELNIIDRNFNENAYFYPKEYIPYTSPSINHEDLQKIHKLYDWIINVNSIKYSPTMCAMRCYEAQALGNAIISNYSIAVNNNNPNIFIVHDSKEVNSILNSFNNEEIYKHQVYGIRNVMSDKCVFNRIEDMMKKVYPDFYINLNKKVLVVTKKITPTIKESFNRQIYQYKYLVEEDKAKKIYNEYDFIAFFKEDYFYKEYYLQDMINGFKYTDSDYITKDSYYYNNQLISGIEHNYVNKMKDKYKTLFDIKTFNLDFLLSLNNSIFLNNGYSIDPFGLNVKNIISNNENSSLLQKIYDKLRNEFLVNDKSTSNNEEDNKLLKENKKEYKFSVIVPIYNNGRYLLNKCFNSLKRSSMFNDMEIILVDDASSDKDTIGIMKSLNRENENIKLYRFNDISSGSASRPRNKGIEISTTDYITFLDPDNEAVNDGYAKLYKEIVNSDYDMVLGNMLKAGNKESVMKNRRSKVIDNSRQYEVNNNFPVNSIQAIMIKKNLILEKNLKMVNGAIGQDTLFFIELMLNAKKIKIIEDIIHIYYAAVKTSITNNNSISFFEKSLLLEKEMAIKLERYGVKEEYIYGKLEFFYKNWYMSKLKNADKSMVMEITKIMLEVFNVYNHTHIQDNEIKDFIECAKSKKYDEIKKIYF</sequence>
<reference evidence="4 5" key="1">
    <citation type="journal article" date="2023" name="Int. J. Syst. Evol. Microbiol.">
        <title>Terrisporobacter hibernicus sp. nov., isolated from bovine faeces in Northern Ireland.</title>
        <authorList>
            <person name="Mitchell M."/>
            <person name="Nguyen S.V."/>
            <person name="Connor M."/>
            <person name="Fairley D.J."/>
            <person name="Donoghue O."/>
            <person name="Marshall H."/>
            <person name="Koolman L."/>
            <person name="McMullan G."/>
            <person name="Schaffer K.E."/>
            <person name="McGrath J.W."/>
            <person name="Fanning S."/>
        </authorList>
    </citation>
    <scope>NUCLEOTIDE SEQUENCE [LARGE SCALE GENOMIC DNA]</scope>
    <source>
        <strain evidence="4 5">MCA3</strain>
    </source>
</reference>
<gene>
    <name evidence="4" type="ORF">JW646_12055</name>
</gene>
<dbReference type="SUPFAM" id="SSF53448">
    <property type="entry name" value="Nucleotide-diphospho-sugar transferases"/>
    <property type="match status" value="1"/>
</dbReference>
<dbReference type="EC" id="2.4.-.-" evidence="4"/>
<dbReference type="Gene3D" id="3.90.550.10">
    <property type="entry name" value="Spore Coat Polysaccharide Biosynthesis Protein SpsA, Chain A"/>
    <property type="match status" value="1"/>
</dbReference>
<dbReference type="PANTHER" id="PTHR22916">
    <property type="entry name" value="GLYCOSYLTRANSFERASE"/>
    <property type="match status" value="1"/>
</dbReference>
<evidence type="ECO:0000259" key="3">
    <source>
        <dbReference type="Pfam" id="PF00535"/>
    </source>
</evidence>
<keyword evidence="2 4" id="KW-0808">Transferase</keyword>
<keyword evidence="5" id="KW-1185">Reference proteome</keyword>
<dbReference type="AlphaFoldDB" id="A0AAX2ZAQ5"/>
<organism evidence="4 5">
    <name type="scientific">Terrisporobacter hibernicus</name>
    <dbReference type="NCBI Taxonomy" id="2813371"/>
    <lineage>
        <taxon>Bacteria</taxon>
        <taxon>Bacillati</taxon>
        <taxon>Bacillota</taxon>
        <taxon>Clostridia</taxon>
        <taxon>Peptostreptococcales</taxon>
        <taxon>Peptostreptococcaceae</taxon>
        <taxon>Terrisporobacter</taxon>
    </lineage>
</organism>
<dbReference type="CDD" id="cd00761">
    <property type="entry name" value="Glyco_tranf_GTA_type"/>
    <property type="match status" value="1"/>
</dbReference>
<name>A0AAX2ZAQ5_9FIRM</name>
<evidence type="ECO:0000256" key="1">
    <source>
        <dbReference type="ARBA" id="ARBA00022676"/>
    </source>
</evidence>
<dbReference type="GO" id="GO:0016757">
    <property type="term" value="F:glycosyltransferase activity"/>
    <property type="evidence" value="ECO:0007669"/>
    <property type="project" value="UniProtKB-KW"/>
</dbReference>
<evidence type="ECO:0000256" key="2">
    <source>
        <dbReference type="ARBA" id="ARBA00022679"/>
    </source>
</evidence>
<proteinExistence type="predicted"/>
<dbReference type="InterPro" id="IPR029044">
    <property type="entry name" value="Nucleotide-diphossugar_trans"/>
</dbReference>
<accession>A0AAX2ZAQ5</accession>
<protein>
    <submittedName>
        <fullName evidence="4">Glycosyltransferase</fullName>
        <ecNumber evidence="4">2.4.-.-</ecNumber>
    </submittedName>
</protein>
<dbReference type="KEGG" id="tem:JW646_12055"/>
<dbReference type="RefSeq" id="WP_228415294.1">
    <property type="nucleotide sequence ID" value="NZ_CP081135.1"/>
</dbReference>
<dbReference type="InterPro" id="IPR001173">
    <property type="entry name" value="Glyco_trans_2-like"/>
</dbReference>
<dbReference type="Pfam" id="PF00535">
    <property type="entry name" value="Glycos_transf_2"/>
    <property type="match status" value="1"/>
</dbReference>
<feature type="domain" description="Glycosyltransferase 2-like" evidence="3">
    <location>
        <begin position="552"/>
        <end position="714"/>
    </location>
</feature>